<evidence type="ECO:0000256" key="2">
    <source>
        <dbReference type="ARBA" id="ARBA00004123"/>
    </source>
</evidence>
<evidence type="ECO:0000256" key="9">
    <source>
        <dbReference type="ARBA" id="ARBA00045771"/>
    </source>
</evidence>
<accession>A0ABV0X969</accession>
<organism evidence="11 12">
    <name type="scientific">Xenotaenia resolanae</name>
    <dbReference type="NCBI Taxonomy" id="208358"/>
    <lineage>
        <taxon>Eukaryota</taxon>
        <taxon>Metazoa</taxon>
        <taxon>Chordata</taxon>
        <taxon>Craniata</taxon>
        <taxon>Vertebrata</taxon>
        <taxon>Euteleostomi</taxon>
        <taxon>Actinopterygii</taxon>
        <taxon>Neopterygii</taxon>
        <taxon>Teleostei</taxon>
        <taxon>Neoteleostei</taxon>
        <taxon>Acanthomorphata</taxon>
        <taxon>Ovalentaria</taxon>
        <taxon>Atherinomorphae</taxon>
        <taxon>Cyprinodontiformes</taxon>
        <taxon>Goodeidae</taxon>
        <taxon>Xenotaenia</taxon>
    </lineage>
</organism>
<evidence type="ECO:0000256" key="7">
    <source>
        <dbReference type="ARBA" id="ARBA00023212"/>
    </source>
</evidence>
<feature type="non-terminal residue" evidence="11">
    <location>
        <position position="1"/>
    </location>
</feature>
<evidence type="ECO:0000256" key="10">
    <source>
        <dbReference type="SAM" id="MobiDB-lite"/>
    </source>
</evidence>
<comment type="caution">
    <text evidence="11">The sequence shown here is derived from an EMBL/GenBank/DDBJ whole genome shotgun (WGS) entry which is preliminary data.</text>
</comment>
<proteinExistence type="inferred from homology"/>
<evidence type="ECO:0000256" key="6">
    <source>
        <dbReference type="ARBA" id="ARBA00022701"/>
    </source>
</evidence>
<comment type="subcellular location">
    <subcellularLocation>
        <location evidence="1">Cytoplasm</location>
        <location evidence="1">Cytoskeleton</location>
        <location evidence="1">Microtubule organizing center</location>
        <location evidence="1">Centrosome</location>
        <location evidence="1">Centriole</location>
    </subcellularLocation>
    <subcellularLocation>
        <location evidence="2">Nucleus</location>
    </subcellularLocation>
</comment>
<name>A0ABV0X969_9TELE</name>
<comment type="similarity">
    <text evidence="3">Belongs to the MDM1 family.</text>
</comment>
<protein>
    <recommendedName>
        <fullName evidence="4">Nuclear protein MDM1</fullName>
    </recommendedName>
</protein>
<feature type="region of interest" description="Disordered" evidence="10">
    <location>
        <begin position="1"/>
        <end position="30"/>
    </location>
</feature>
<comment type="function">
    <text evidence="9">Microtubule-binding protein that negatively regulates centriole duplication. Binds to and stabilizes microtubules.</text>
</comment>
<dbReference type="Proteomes" id="UP001444071">
    <property type="component" value="Unassembled WGS sequence"/>
</dbReference>
<keyword evidence="6" id="KW-0493">Microtubule</keyword>
<reference evidence="11 12" key="1">
    <citation type="submission" date="2021-06" db="EMBL/GenBank/DDBJ databases">
        <authorList>
            <person name="Palmer J.M."/>
        </authorList>
    </citation>
    <scope>NUCLEOTIDE SEQUENCE [LARGE SCALE GENOMIC DNA]</scope>
    <source>
        <strain evidence="11 12">XR_2019</strain>
        <tissue evidence="11">Muscle</tissue>
    </source>
</reference>
<dbReference type="PANTHER" id="PTHR32078">
    <property type="entry name" value="NUCLEAR PROTEIN MDM1"/>
    <property type="match status" value="1"/>
</dbReference>
<dbReference type="PANTHER" id="PTHR32078:SF1">
    <property type="entry name" value="NUCLEAR PROTEIN MDM1"/>
    <property type="match status" value="1"/>
</dbReference>
<evidence type="ECO:0000256" key="1">
    <source>
        <dbReference type="ARBA" id="ARBA00004114"/>
    </source>
</evidence>
<sequence>LGVIKPGRSHRKSCPSSAHPEEAGPLTCGTGRSSAIVKAQRGELGLRFRELPCSRGGCGSDEDDRLSVMSWRSAASCSAASVVLERAQKRRDNFWGKR</sequence>
<dbReference type="EMBL" id="JAHRIM010096575">
    <property type="protein sequence ID" value="MEQ2278430.1"/>
    <property type="molecule type" value="Genomic_DNA"/>
</dbReference>
<evidence type="ECO:0000256" key="3">
    <source>
        <dbReference type="ARBA" id="ARBA00010494"/>
    </source>
</evidence>
<dbReference type="InterPro" id="IPR029136">
    <property type="entry name" value="MDM1"/>
</dbReference>
<evidence type="ECO:0000313" key="11">
    <source>
        <dbReference type="EMBL" id="MEQ2278430.1"/>
    </source>
</evidence>
<evidence type="ECO:0000313" key="12">
    <source>
        <dbReference type="Proteomes" id="UP001444071"/>
    </source>
</evidence>
<keyword evidence="12" id="KW-1185">Reference proteome</keyword>
<keyword evidence="5" id="KW-0963">Cytoplasm</keyword>
<evidence type="ECO:0000256" key="4">
    <source>
        <dbReference type="ARBA" id="ARBA00013508"/>
    </source>
</evidence>
<gene>
    <name evidence="11" type="ORF">XENORESO_018405</name>
</gene>
<keyword evidence="8" id="KW-0539">Nucleus</keyword>
<keyword evidence="7" id="KW-0206">Cytoskeleton</keyword>
<evidence type="ECO:0000256" key="5">
    <source>
        <dbReference type="ARBA" id="ARBA00022490"/>
    </source>
</evidence>
<evidence type="ECO:0000256" key="8">
    <source>
        <dbReference type="ARBA" id="ARBA00023242"/>
    </source>
</evidence>